<evidence type="ECO:0000256" key="1">
    <source>
        <dbReference type="SAM" id="MobiDB-lite"/>
    </source>
</evidence>
<keyword evidence="2" id="KW-1185">Reference proteome</keyword>
<dbReference type="Proteomes" id="UP000887581">
    <property type="component" value="Unplaced"/>
</dbReference>
<sequence>MTLRTPTKRRREKSCSSVPEKRPRGRPRGRLSGRPRRRPRGRPKGRKIELLTFEEEDDDVEGEDNVTPTEPHNEGLANDFERMKLQFDGKQVSPSDKKNTGSGSGSTSSSDENTVLSLSDDELTNASFSRRQSYRKKERLTEFSKTNIFTRTLAGKENATEKKQADRYDLMCLIKIRQFKETPEQTATSLQKKTEKQPLKVLQRAVFLTLRICECTLYISKIVRAASGLHSLLHTKKLEDIVKYCS</sequence>
<evidence type="ECO:0000313" key="2">
    <source>
        <dbReference type="Proteomes" id="UP000887581"/>
    </source>
</evidence>
<feature type="compositionally biased region" description="Acidic residues" evidence="1">
    <location>
        <begin position="52"/>
        <end position="64"/>
    </location>
</feature>
<dbReference type="AlphaFoldDB" id="A0A915PTA2"/>
<proteinExistence type="predicted"/>
<accession>A0A915PTA2</accession>
<evidence type="ECO:0000313" key="3">
    <source>
        <dbReference type="WBParaSite" id="sdigi.contig240.g6545.t1"/>
    </source>
</evidence>
<reference evidence="3" key="1">
    <citation type="submission" date="2022-11" db="UniProtKB">
        <authorList>
            <consortium name="WormBaseParasite"/>
        </authorList>
    </citation>
    <scope>IDENTIFICATION</scope>
</reference>
<organism evidence="2 3">
    <name type="scientific">Setaria digitata</name>
    <dbReference type="NCBI Taxonomy" id="48799"/>
    <lineage>
        <taxon>Eukaryota</taxon>
        <taxon>Metazoa</taxon>
        <taxon>Ecdysozoa</taxon>
        <taxon>Nematoda</taxon>
        <taxon>Chromadorea</taxon>
        <taxon>Rhabditida</taxon>
        <taxon>Spirurina</taxon>
        <taxon>Spiruromorpha</taxon>
        <taxon>Filarioidea</taxon>
        <taxon>Setariidae</taxon>
        <taxon>Setaria</taxon>
    </lineage>
</organism>
<dbReference type="WBParaSite" id="sdigi.contig240.g6545.t1">
    <property type="protein sequence ID" value="sdigi.contig240.g6545.t1"/>
    <property type="gene ID" value="sdigi.contig240.g6545"/>
</dbReference>
<feature type="compositionally biased region" description="Basic residues" evidence="1">
    <location>
        <begin position="1"/>
        <end position="12"/>
    </location>
</feature>
<feature type="region of interest" description="Disordered" evidence="1">
    <location>
        <begin position="89"/>
        <end position="118"/>
    </location>
</feature>
<feature type="compositionally biased region" description="Basic residues" evidence="1">
    <location>
        <begin position="23"/>
        <end position="45"/>
    </location>
</feature>
<feature type="region of interest" description="Disordered" evidence="1">
    <location>
        <begin position="1"/>
        <end position="77"/>
    </location>
</feature>
<name>A0A915PTA2_9BILA</name>
<protein>
    <submittedName>
        <fullName evidence="3">Uncharacterized protein</fullName>
    </submittedName>
</protein>